<proteinExistence type="predicted"/>
<dbReference type="AlphaFoldDB" id="A0A8E2EGM3"/>
<feature type="compositionally biased region" description="Basic and acidic residues" evidence="1">
    <location>
        <begin position="491"/>
        <end position="514"/>
    </location>
</feature>
<evidence type="ECO:0008006" key="4">
    <source>
        <dbReference type="Google" id="ProtNLM"/>
    </source>
</evidence>
<dbReference type="InterPro" id="IPR032675">
    <property type="entry name" value="LRR_dom_sf"/>
</dbReference>
<dbReference type="SUPFAM" id="SSF52047">
    <property type="entry name" value="RNI-like"/>
    <property type="match status" value="1"/>
</dbReference>
<evidence type="ECO:0000313" key="3">
    <source>
        <dbReference type="Proteomes" id="UP000250266"/>
    </source>
</evidence>
<feature type="region of interest" description="Disordered" evidence="1">
    <location>
        <begin position="486"/>
        <end position="514"/>
    </location>
</feature>
<feature type="compositionally biased region" description="Polar residues" evidence="1">
    <location>
        <begin position="1"/>
        <end position="10"/>
    </location>
</feature>
<keyword evidence="3" id="KW-1185">Reference proteome</keyword>
<organism evidence="2 3">
    <name type="scientific">Lepidopterella palustris CBS 459.81</name>
    <dbReference type="NCBI Taxonomy" id="1314670"/>
    <lineage>
        <taxon>Eukaryota</taxon>
        <taxon>Fungi</taxon>
        <taxon>Dikarya</taxon>
        <taxon>Ascomycota</taxon>
        <taxon>Pezizomycotina</taxon>
        <taxon>Dothideomycetes</taxon>
        <taxon>Pleosporomycetidae</taxon>
        <taxon>Mytilinidiales</taxon>
        <taxon>Argynnaceae</taxon>
        <taxon>Lepidopterella</taxon>
    </lineage>
</organism>
<dbReference type="Gene3D" id="3.80.10.10">
    <property type="entry name" value="Ribonuclease Inhibitor"/>
    <property type="match status" value="1"/>
</dbReference>
<sequence length="514" mass="57892">MEPGTGSTIAAPQDRHVDESCPEPGNSRFLSLADELILGIIEQIDESKALCTLARTNSRLQALVEPYIYQSVVVTHAGEAIDLVKSLKSRTDRLLAIQSLKIAYVEEDENGMEALNFVLRDLPNLRYLMVETPCINNGPHRDCEWESQCRIDFVPLFQEVSLPAPRNAMQPFSMLQSVVLHAHADGDDTFTLASNAAIFLHPTLRNISISCADITEDLYSSLKGFEQSTPLSSLTFIECNISAIALKALLELPRALKELTLGERQYHFRPSPTGTLAANNRIFMEALQRQQESLEYIKHVGGDCFLPSLVELEAKLLPAFTNLRTMELGPWSCIRRYLMVGGTPPTLETVRFLNMYAHPFIPRHRLGVIAQMEWNEAVDIAVNKLPGVRQVDIVLAKDYVRVLEAVSMKQGFFPLDHTQPSWAYRKRRDDVYRIANPLRARGAGFRLYHECFPEGRDFIPPYLHGEDTPVEVLVYDSDVPFKFGAAQYSNDEEKKDPDGKIRENEDGEVGERGN</sequence>
<protein>
    <recommendedName>
        <fullName evidence="4">F-box domain-containing protein</fullName>
    </recommendedName>
</protein>
<feature type="region of interest" description="Disordered" evidence="1">
    <location>
        <begin position="1"/>
        <end position="23"/>
    </location>
</feature>
<evidence type="ECO:0000313" key="2">
    <source>
        <dbReference type="EMBL" id="OCK83454.1"/>
    </source>
</evidence>
<gene>
    <name evidence="2" type="ORF">K432DRAFT_322181</name>
</gene>
<accession>A0A8E2EGM3</accession>
<name>A0A8E2EGM3_9PEZI</name>
<evidence type="ECO:0000256" key="1">
    <source>
        <dbReference type="SAM" id="MobiDB-lite"/>
    </source>
</evidence>
<dbReference type="Proteomes" id="UP000250266">
    <property type="component" value="Unassembled WGS sequence"/>
</dbReference>
<dbReference type="EMBL" id="KV744860">
    <property type="protein sequence ID" value="OCK83454.1"/>
    <property type="molecule type" value="Genomic_DNA"/>
</dbReference>
<dbReference type="OrthoDB" id="2522477at2759"/>
<reference evidence="2 3" key="1">
    <citation type="journal article" date="2016" name="Nat. Commun.">
        <title>Ectomycorrhizal ecology is imprinted in the genome of the dominant symbiotic fungus Cenococcum geophilum.</title>
        <authorList>
            <consortium name="DOE Joint Genome Institute"/>
            <person name="Peter M."/>
            <person name="Kohler A."/>
            <person name="Ohm R.A."/>
            <person name="Kuo A."/>
            <person name="Krutzmann J."/>
            <person name="Morin E."/>
            <person name="Arend M."/>
            <person name="Barry K.W."/>
            <person name="Binder M."/>
            <person name="Choi C."/>
            <person name="Clum A."/>
            <person name="Copeland A."/>
            <person name="Grisel N."/>
            <person name="Haridas S."/>
            <person name="Kipfer T."/>
            <person name="LaButti K."/>
            <person name="Lindquist E."/>
            <person name="Lipzen A."/>
            <person name="Maire R."/>
            <person name="Meier B."/>
            <person name="Mihaltcheva S."/>
            <person name="Molinier V."/>
            <person name="Murat C."/>
            <person name="Poggeler S."/>
            <person name="Quandt C.A."/>
            <person name="Sperisen C."/>
            <person name="Tritt A."/>
            <person name="Tisserant E."/>
            <person name="Crous P.W."/>
            <person name="Henrissat B."/>
            <person name="Nehls U."/>
            <person name="Egli S."/>
            <person name="Spatafora J.W."/>
            <person name="Grigoriev I.V."/>
            <person name="Martin F.M."/>
        </authorList>
    </citation>
    <scope>NUCLEOTIDE SEQUENCE [LARGE SCALE GENOMIC DNA]</scope>
    <source>
        <strain evidence="2 3">CBS 459.81</strain>
    </source>
</reference>